<accession>A0A452HVH6</accession>
<dbReference type="PANTHER" id="PTHR46916:SF1">
    <property type="entry name" value="TRANSMEMBRANE PROTEIN 205"/>
    <property type="match status" value="1"/>
</dbReference>
<sequence>HTTDAEPSTLVKQLYLNFPFSLLVDAHQGHFYICLFPYSFHIISTCAFFNLTVFATPHSNAHTSGWKRSPLGLSLSPAAHDLPFCHLAAQNAYRLGLMTSEVIADVHLIEQRYGLGEDIGLFSNKTYAKLSELDPKYKKVASQVICSVCNGSSPSYMALYIMNEKGNFNLNRSSTFAWPELKIWKKMH</sequence>
<dbReference type="Proteomes" id="UP000291020">
    <property type="component" value="Unassembled WGS sequence"/>
</dbReference>
<dbReference type="PANTHER" id="PTHR46916">
    <property type="entry name" value="TRANSMEMBRANE PROTEIN 205"/>
    <property type="match status" value="1"/>
</dbReference>
<dbReference type="Ensembl" id="ENSGAGT00000021816.1">
    <property type="protein sequence ID" value="ENSGAGP00000019146.1"/>
    <property type="gene ID" value="ENSGAGG00000014156.1"/>
</dbReference>
<keyword evidence="2" id="KW-1185">Reference proteome</keyword>
<proteinExistence type="predicted"/>
<reference evidence="1" key="2">
    <citation type="submission" date="2025-08" db="UniProtKB">
        <authorList>
            <consortium name="Ensembl"/>
        </authorList>
    </citation>
    <scope>IDENTIFICATION</scope>
</reference>
<name>A0A452HVH6_9SAUR</name>
<evidence type="ECO:0000313" key="1">
    <source>
        <dbReference type="Ensembl" id="ENSGAGP00000019146.1"/>
    </source>
</evidence>
<reference evidence="2" key="1">
    <citation type="journal article" date="2017" name="PLoS ONE">
        <title>The Agassiz's desert tortoise genome provides a resource for the conservation of a threatened species.</title>
        <authorList>
            <person name="Tollis M."/>
            <person name="DeNardo D.F."/>
            <person name="Cornelius J.A."/>
            <person name="Dolby G.A."/>
            <person name="Edwards T."/>
            <person name="Henen B.T."/>
            <person name="Karl A.E."/>
            <person name="Murphy R.W."/>
            <person name="Kusumi K."/>
        </authorList>
    </citation>
    <scope>NUCLEOTIDE SEQUENCE [LARGE SCALE GENOMIC DNA]</scope>
</reference>
<dbReference type="AlphaFoldDB" id="A0A452HVH6"/>
<dbReference type="STRING" id="38772.ENSGAGP00000019146"/>
<reference evidence="1" key="3">
    <citation type="submission" date="2025-09" db="UniProtKB">
        <authorList>
            <consortium name="Ensembl"/>
        </authorList>
    </citation>
    <scope>IDENTIFICATION</scope>
</reference>
<dbReference type="InterPro" id="IPR042623">
    <property type="entry name" value="TMEM205"/>
</dbReference>
<protein>
    <submittedName>
        <fullName evidence="1">Uncharacterized protein</fullName>
    </submittedName>
</protein>
<evidence type="ECO:0000313" key="2">
    <source>
        <dbReference type="Proteomes" id="UP000291020"/>
    </source>
</evidence>
<organism evidence="1 2">
    <name type="scientific">Gopherus agassizii</name>
    <name type="common">Agassiz's desert tortoise</name>
    <dbReference type="NCBI Taxonomy" id="38772"/>
    <lineage>
        <taxon>Eukaryota</taxon>
        <taxon>Metazoa</taxon>
        <taxon>Chordata</taxon>
        <taxon>Craniata</taxon>
        <taxon>Vertebrata</taxon>
        <taxon>Euteleostomi</taxon>
        <taxon>Archelosauria</taxon>
        <taxon>Testudinata</taxon>
        <taxon>Testudines</taxon>
        <taxon>Cryptodira</taxon>
        <taxon>Durocryptodira</taxon>
        <taxon>Testudinoidea</taxon>
        <taxon>Testudinidae</taxon>
        <taxon>Gopherus</taxon>
    </lineage>
</organism>